<dbReference type="EMBL" id="LAZR01005514">
    <property type="protein sequence ID" value="KKM99289.1"/>
    <property type="molecule type" value="Genomic_DNA"/>
</dbReference>
<evidence type="ECO:0000313" key="2">
    <source>
        <dbReference type="EMBL" id="KKM99289.1"/>
    </source>
</evidence>
<protein>
    <submittedName>
        <fullName evidence="2">Uncharacterized protein</fullName>
    </submittedName>
</protein>
<name>A0A0F9LW12_9ZZZZ</name>
<keyword evidence="1" id="KW-1133">Transmembrane helix</keyword>
<keyword evidence="1" id="KW-0472">Membrane</keyword>
<accession>A0A0F9LW12</accession>
<reference evidence="2" key="1">
    <citation type="journal article" date="2015" name="Nature">
        <title>Complex archaea that bridge the gap between prokaryotes and eukaryotes.</title>
        <authorList>
            <person name="Spang A."/>
            <person name="Saw J.H."/>
            <person name="Jorgensen S.L."/>
            <person name="Zaremba-Niedzwiedzka K."/>
            <person name="Martijn J."/>
            <person name="Lind A.E."/>
            <person name="van Eijk R."/>
            <person name="Schleper C."/>
            <person name="Guy L."/>
            <person name="Ettema T.J."/>
        </authorList>
    </citation>
    <scope>NUCLEOTIDE SEQUENCE</scope>
</reference>
<comment type="caution">
    <text evidence="2">The sequence shown here is derived from an EMBL/GenBank/DDBJ whole genome shotgun (WGS) entry which is preliminary data.</text>
</comment>
<gene>
    <name evidence="2" type="ORF">LCGC14_1149250</name>
</gene>
<evidence type="ECO:0000256" key="1">
    <source>
        <dbReference type="SAM" id="Phobius"/>
    </source>
</evidence>
<dbReference type="AlphaFoldDB" id="A0A0F9LW12"/>
<proteinExistence type="predicted"/>
<keyword evidence="1" id="KW-0812">Transmembrane</keyword>
<feature type="transmembrane region" description="Helical" evidence="1">
    <location>
        <begin position="6"/>
        <end position="27"/>
    </location>
</feature>
<sequence length="29" mass="3039">MSKDLIELLLAAAIAIVIILGAIYLVAVK</sequence>
<organism evidence="2">
    <name type="scientific">marine sediment metagenome</name>
    <dbReference type="NCBI Taxonomy" id="412755"/>
    <lineage>
        <taxon>unclassified sequences</taxon>
        <taxon>metagenomes</taxon>
        <taxon>ecological metagenomes</taxon>
    </lineage>
</organism>